<sequence length="111" mass="13328">MELEEDFIKYKGITLNIIKIVKAEEYEKLDELFNQRQLVLDDMNKINYLKEELKKFYVQYEIEKLEKKLALEMKARKVDLLKKMKANENKQRGMASYNNMPSKAVFLSKEI</sequence>
<proteinExistence type="predicted"/>
<comment type="caution">
    <text evidence="1">The sequence shown here is derived from an EMBL/GenBank/DDBJ whole genome shotgun (WGS) entry which is preliminary data.</text>
</comment>
<protein>
    <recommendedName>
        <fullName evidence="3">Flagellar protein FliT</fullName>
    </recommendedName>
</protein>
<reference evidence="1 2" key="1">
    <citation type="submission" date="2023-11" db="EMBL/GenBank/DDBJ databases">
        <title>Draft genome sequence of a psychrophilic Clostridium strain from permafrost water brine.</title>
        <authorList>
            <person name="Shcherbakova V.A."/>
            <person name="Trubitsyn V.E."/>
            <person name="Zakharyuk A.G."/>
        </authorList>
    </citation>
    <scope>NUCLEOTIDE SEQUENCE [LARGE SCALE GENOMIC DNA]</scope>
    <source>
        <strain evidence="1 2">14F</strain>
    </source>
</reference>
<dbReference type="Proteomes" id="UP001498469">
    <property type="component" value="Unassembled WGS sequence"/>
</dbReference>
<dbReference type="EMBL" id="JAZHFS010000001">
    <property type="protein sequence ID" value="MEF2111127.1"/>
    <property type="molecule type" value="Genomic_DNA"/>
</dbReference>
<organism evidence="1 2">
    <name type="scientific">Clostridium frigoriphilum</name>
    <dbReference type="NCBI Taxonomy" id="443253"/>
    <lineage>
        <taxon>Bacteria</taxon>
        <taxon>Bacillati</taxon>
        <taxon>Bacillota</taxon>
        <taxon>Clostridia</taxon>
        <taxon>Eubacteriales</taxon>
        <taxon>Clostridiaceae</taxon>
        <taxon>Clostridium</taxon>
    </lineage>
</organism>
<accession>A0ABU7UKF6</accession>
<evidence type="ECO:0000313" key="2">
    <source>
        <dbReference type="Proteomes" id="UP001498469"/>
    </source>
</evidence>
<keyword evidence="2" id="KW-1185">Reference proteome</keyword>
<evidence type="ECO:0008006" key="3">
    <source>
        <dbReference type="Google" id="ProtNLM"/>
    </source>
</evidence>
<name>A0ABU7UKF6_9CLOT</name>
<gene>
    <name evidence="1" type="ORF">SJI18_02280</name>
</gene>
<dbReference type="RefSeq" id="WP_216247785.1">
    <property type="nucleotide sequence ID" value="NZ_JAZHFS010000001.1"/>
</dbReference>
<evidence type="ECO:0000313" key="1">
    <source>
        <dbReference type="EMBL" id="MEF2111127.1"/>
    </source>
</evidence>